<reference evidence="1" key="1">
    <citation type="submission" date="2022-10" db="EMBL/GenBank/DDBJ databases">
        <title>Complete genome of Methanoculleus submarinus DSM 15122.</title>
        <authorList>
            <person name="Chen S.-C."/>
            <person name="Lai S.-J."/>
            <person name="You Y.-T."/>
        </authorList>
    </citation>
    <scope>NUCLEOTIDE SEQUENCE</scope>
    <source>
        <strain evidence="1">DSM 15122</strain>
    </source>
</reference>
<sequence>MVWDVVVVGAGPAGSAAARACAKEGLKTLCIEEHGTIGYPVQCAGLLSVSALAECNVSNCSVLNEVSGARMVSGLGGELLFDAGVTKAYVVDRCLLDREMAQKAADAGAEFRPKTSASGISGSSLLTRGVRGREEIPFRLLIAADGPRSSVARMLGLQRPALYLAGIQAEVPYEMDPRYVELHPNASPDFFGWVIPVSATRARVGLCAREHAKDHFDRFTARYGGNSLHLASGVIPLGVMPRTYGRRALVVGDAAGFAKPTSGGGVYTGVRSAKHAAAVAAACCARGEFDDGSLRDYERRWKEDFGKELDIGMKALHMRQKMTAEEIDRLCRALDDPDLIATIVEHGDMDRPGTLLRKLALKPALARAMGILFASGVRRILTG</sequence>
<evidence type="ECO:0000313" key="1">
    <source>
        <dbReference type="EMBL" id="UYU19691.1"/>
    </source>
</evidence>
<dbReference type="PRINTS" id="PR00420">
    <property type="entry name" value="RNGMNOXGNASE"/>
</dbReference>
<dbReference type="SUPFAM" id="SSF51905">
    <property type="entry name" value="FAD/NAD(P)-binding domain"/>
    <property type="match status" value="1"/>
</dbReference>
<dbReference type="PANTHER" id="PTHR42685">
    <property type="entry name" value="GERANYLGERANYL DIPHOSPHATE REDUCTASE"/>
    <property type="match status" value="1"/>
</dbReference>
<dbReference type="GO" id="GO:0016628">
    <property type="term" value="F:oxidoreductase activity, acting on the CH-CH group of donors, NAD or NADP as acceptor"/>
    <property type="evidence" value="ECO:0007669"/>
    <property type="project" value="InterPro"/>
</dbReference>
<dbReference type="Pfam" id="PF05834">
    <property type="entry name" value="Lycopene_cycl"/>
    <property type="match status" value="1"/>
</dbReference>
<dbReference type="Gene3D" id="3.50.50.60">
    <property type="entry name" value="FAD/NAD(P)-binding domain"/>
    <property type="match status" value="1"/>
</dbReference>
<evidence type="ECO:0000313" key="2">
    <source>
        <dbReference type="Proteomes" id="UP001156196"/>
    </source>
</evidence>
<name>A0AAX3ECR2_9EURY</name>
<dbReference type="Gene3D" id="3.30.9.10">
    <property type="entry name" value="D-Amino Acid Oxidase, subunit A, domain 2"/>
    <property type="match status" value="1"/>
</dbReference>
<dbReference type="PANTHER" id="PTHR42685:SF18">
    <property type="entry name" value="DIGERANYLGERANYLGLYCEROPHOSPHOLIPID REDUCTASE"/>
    <property type="match status" value="1"/>
</dbReference>
<keyword evidence="2" id="KW-1185">Reference proteome</keyword>
<dbReference type="InterPro" id="IPR011777">
    <property type="entry name" value="Geranylgeranyl_Rdtase_fam"/>
</dbReference>
<dbReference type="NCBIfam" id="TIGR02032">
    <property type="entry name" value="GG-red-SF"/>
    <property type="match status" value="1"/>
</dbReference>
<organism evidence="1 2">
    <name type="scientific">Methanoculleus submarinus</name>
    <dbReference type="NCBI Taxonomy" id="204050"/>
    <lineage>
        <taxon>Archaea</taxon>
        <taxon>Methanobacteriati</taxon>
        <taxon>Methanobacteriota</taxon>
        <taxon>Stenosarchaea group</taxon>
        <taxon>Methanomicrobia</taxon>
        <taxon>Methanomicrobiales</taxon>
        <taxon>Methanomicrobiaceae</taxon>
        <taxon>Methanoculleus</taxon>
    </lineage>
</organism>
<dbReference type="AlphaFoldDB" id="A0AAX3ECR2"/>
<proteinExistence type="predicted"/>
<dbReference type="KEGG" id="msum:OH143_01225"/>
<dbReference type="InterPro" id="IPR036188">
    <property type="entry name" value="FAD/NAD-bd_sf"/>
</dbReference>
<gene>
    <name evidence="1" type="ORF">OH143_01225</name>
</gene>
<dbReference type="GeneID" id="76729471"/>
<dbReference type="GeneID" id="4848067"/>
<dbReference type="EMBL" id="CP109831">
    <property type="protein sequence ID" value="UYU19691.1"/>
    <property type="molecule type" value="Genomic_DNA"/>
</dbReference>
<dbReference type="InterPro" id="IPR050407">
    <property type="entry name" value="Geranylgeranyl_reductase"/>
</dbReference>
<protein>
    <submittedName>
        <fullName evidence="1">NAD(P)/FAD-dependent oxidoreductase</fullName>
    </submittedName>
</protein>
<accession>A0AAX3ECR2</accession>
<dbReference type="Proteomes" id="UP001156196">
    <property type="component" value="Chromosome"/>
</dbReference>
<dbReference type="RefSeq" id="WP_048063785.1">
    <property type="nucleotide sequence ID" value="NZ_CP109831.1"/>
</dbReference>